<feature type="region of interest" description="Disordered" evidence="1">
    <location>
        <begin position="234"/>
        <end position="258"/>
    </location>
</feature>
<dbReference type="Proteomes" id="UP001209540">
    <property type="component" value="Unassembled WGS sequence"/>
</dbReference>
<name>A0AAD5KPY7_9FUNG</name>
<evidence type="ECO:0000256" key="1">
    <source>
        <dbReference type="SAM" id="MobiDB-lite"/>
    </source>
</evidence>
<comment type="caution">
    <text evidence="3">The sequence shown here is derived from an EMBL/GenBank/DDBJ whole genome shotgun (WGS) entry which is preliminary data.</text>
</comment>
<feature type="transmembrane region" description="Helical" evidence="2">
    <location>
        <begin position="182"/>
        <end position="205"/>
    </location>
</feature>
<dbReference type="AlphaFoldDB" id="A0AAD5KPY7"/>
<dbReference type="EMBL" id="JAIXMP010000005">
    <property type="protein sequence ID" value="KAI9273066.1"/>
    <property type="molecule type" value="Genomic_DNA"/>
</dbReference>
<keyword evidence="4" id="KW-1185">Reference proteome</keyword>
<protein>
    <submittedName>
        <fullName evidence="3">Uncharacterized protein</fullName>
    </submittedName>
</protein>
<sequence>MSYSYVNLIKNRFTNIKRLDPFPDLTYFVGEHMCKPRLVILTTILTKICLDRIYSYAKIVNPNCALDAGGEQTLDILEYHHPQTPDDVYQFLAGYGAKGRQAYLSLLFYDSGFLLARTLPLCLLTYFGFKRAPEWCRPGVWLHLVTTGWDLGENVLLYYLIKMYPSRIDFVAWLASGMIQGKWILFWSSVVLICVSMMFAIYHGFHGMLRNSVLMEKDKREKANARRHVNDVLQRQRAKNTGASTSSTAAAATAKKNA</sequence>
<evidence type="ECO:0000256" key="2">
    <source>
        <dbReference type="SAM" id="Phobius"/>
    </source>
</evidence>
<keyword evidence="2" id="KW-0472">Membrane</keyword>
<feature type="transmembrane region" description="Helical" evidence="2">
    <location>
        <begin position="141"/>
        <end position="161"/>
    </location>
</feature>
<feature type="transmembrane region" description="Helical" evidence="2">
    <location>
        <begin position="106"/>
        <end position="129"/>
    </location>
</feature>
<evidence type="ECO:0000313" key="3">
    <source>
        <dbReference type="EMBL" id="KAI9273066.1"/>
    </source>
</evidence>
<feature type="compositionally biased region" description="Low complexity" evidence="1">
    <location>
        <begin position="239"/>
        <end position="258"/>
    </location>
</feature>
<organism evidence="3 4">
    <name type="scientific">Phascolomyces articulosus</name>
    <dbReference type="NCBI Taxonomy" id="60185"/>
    <lineage>
        <taxon>Eukaryota</taxon>
        <taxon>Fungi</taxon>
        <taxon>Fungi incertae sedis</taxon>
        <taxon>Mucoromycota</taxon>
        <taxon>Mucoromycotina</taxon>
        <taxon>Mucoromycetes</taxon>
        <taxon>Mucorales</taxon>
        <taxon>Lichtheimiaceae</taxon>
        <taxon>Phascolomyces</taxon>
    </lineage>
</organism>
<accession>A0AAD5KPY7</accession>
<keyword evidence="2" id="KW-1133">Transmembrane helix</keyword>
<reference evidence="3" key="1">
    <citation type="journal article" date="2022" name="IScience">
        <title>Evolution of zygomycete secretomes and the origins of terrestrial fungal ecologies.</title>
        <authorList>
            <person name="Chang Y."/>
            <person name="Wang Y."/>
            <person name="Mondo S."/>
            <person name="Ahrendt S."/>
            <person name="Andreopoulos W."/>
            <person name="Barry K."/>
            <person name="Beard J."/>
            <person name="Benny G.L."/>
            <person name="Blankenship S."/>
            <person name="Bonito G."/>
            <person name="Cuomo C."/>
            <person name="Desiro A."/>
            <person name="Gervers K.A."/>
            <person name="Hundley H."/>
            <person name="Kuo A."/>
            <person name="LaButti K."/>
            <person name="Lang B.F."/>
            <person name="Lipzen A."/>
            <person name="O'Donnell K."/>
            <person name="Pangilinan J."/>
            <person name="Reynolds N."/>
            <person name="Sandor L."/>
            <person name="Smith M.E."/>
            <person name="Tsang A."/>
            <person name="Grigoriev I.V."/>
            <person name="Stajich J.E."/>
            <person name="Spatafora J.W."/>
        </authorList>
    </citation>
    <scope>NUCLEOTIDE SEQUENCE</scope>
    <source>
        <strain evidence="3">RSA 2281</strain>
    </source>
</reference>
<proteinExistence type="predicted"/>
<reference evidence="3" key="2">
    <citation type="submission" date="2023-02" db="EMBL/GenBank/DDBJ databases">
        <authorList>
            <consortium name="DOE Joint Genome Institute"/>
            <person name="Mondo S.J."/>
            <person name="Chang Y."/>
            <person name="Wang Y."/>
            <person name="Ahrendt S."/>
            <person name="Andreopoulos W."/>
            <person name="Barry K."/>
            <person name="Beard J."/>
            <person name="Benny G.L."/>
            <person name="Blankenship S."/>
            <person name="Bonito G."/>
            <person name="Cuomo C."/>
            <person name="Desiro A."/>
            <person name="Gervers K.A."/>
            <person name="Hundley H."/>
            <person name="Kuo A."/>
            <person name="LaButti K."/>
            <person name="Lang B.F."/>
            <person name="Lipzen A."/>
            <person name="O'Donnell K."/>
            <person name="Pangilinan J."/>
            <person name="Reynolds N."/>
            <person name="Sandor L."/>
            <person name="Smith M.W."/>
            <person name="Tsang A."/>
            <person name="Grigoriev I.V."/>
            <person name="Stajich J.E."/>
            <person name="Spatafora J.W."/>
        </authorList>
    </citation>
    <scope>NUCLEOTIDE SEQUENCE</scope>
    <source>
        <strain evidence="3">RSA 2281</strain>
    </source>
</reference>
<gene>
    <name evidence="3" type="ORF">BDA99DRAFT_499931</name>
</gene>
<evidence type="ECO:0000313" key="4">
    <source>
        <dbReference type="Proteomes" id="UP001209540"/>
    </source>
</evidence>
<keyword evidence="2" id="KW-0812">Transmembrane</keyword>